<dbReference type="PANTHER" id="PTHR31639:SF333">
    <property type="entry name" value="F-BOX DOMAIN, FBD DOMAIN, LEUCINE-RICH REPEAT DOMAIN, L DOMAIN-LIKE PROTEIN-RELATED"/>
    <property type="match status" value="1"/>
</dbReference>
<evidence type="ECO:0000313" key="1">
    <source>
        <dbReference type="EMBL" id="KAH0781589.1"/>
    </source>
</evidence>
<evidence type="ECO:0008006" key="3">
    <source>
        <dbReference type="Google" id="ProtNLM"/>
    </source>
</evidence>
<reference evidence="1 2" key="1">
    <citation type="journal article" date="2021" name="bioRxiv">
        <title>Chromosome-scale and haplotype-resolved genome assembly of a tetraploid potato cultivar.</title>
        <authorList>
            <person name="Sun H."/>
            <person name="Jiao W.-B."/>
            <person name="Krause K."/>
            <person name="Campoy J.A."/>
            <person name="Goel M."/>
            <person name="Folz-Donahue K."/>
            <person name="Kukat C."/>
            <person name="Huettel B."/>
            <person name="Schneeberger K."/>
        </authorList>
    </citation>
    <scope>NUCLEOTIDE SEQUENCE [LARGE SCALE GENOMIC DNA]</scope>
    <source>
        <strain evidence="1">SolTubOtavaFocal</strain>
        <tissue evidence="1">Leaves</tissue>
    </source>
</reference>
<keyword evidence="2" id="KW-1185">Reference proteome</keyword>
<organism evidence="1 2">
    <name type="scientific">Solanum tuberosum</name>
    <name type="common">Potato</name>
    <dbReference type="NCBI Taxonomy" id="4113"/>
    <lineage>
        <taxon>Eukaryota</taxon>
        <taxon>Viridiplantae</taxon>
        <taxon>Streptophyta</taxon>
        <taxon>Embryophyta</taxon>
        <taxon>Tracheophyta</taxon>
        <taxon>Spermatophyta</taxon>
        <taxon>Magnoliopsida</taxon>
        <taxon>eudicotyledons</taxon>
        <taxon>Gunneridae</taxon>
        <taxon>Pentapetalae</taxon>
        <taxon>asterids</taxon>
        <taxon>lamiids</taxon>
        <taxon>Solanales</taxon>
        <taxon>Solanaceae</taxon>
        <taxon>Solanoideae</taxon>
        <taxon>Solaneae</taxon>
        <taxon>Solanum</taxon>
    </lineage>
</organism>
<sequence length="207" mass="23702">MSRDSKRAVFEDDRGDRISSLPSNVIDYILEFLPVQDAARTTSRSQYVFEQTIDKILLQHIGDIVKFDLDLSGVELTPCPDIDRWILYATRNGVKKLKLKMTKDDSSIPADEKSSYEKFIFSLSKIETLILSSFVLEVYAASDKDETVMKYLDKPACLDRSFDKLEDVVMHSFRGSKSELIFIKLLFTRAPSLVRMNIKLSKGVKEE</sequence>
<comment type="caution">
    <text evidence="1">The sequence shown here is derived from an EMBL/GenBank/DDBJ whole genome shotgun (WGS) entry which is preliminary data.</text>
</comment>
<dbReference type="PANTHER" id="PTHR31639">
    <property type="entry name" value="F-BOX PROTEIN-LIKE"/>
    <property type="match status" value="1"/>
</dbReference>
<protein>
    <recommendedName>
        <fullName evidence="3">F-box domain-containing protein</fullName>
    </recommendedName>
</protein>
<gene>
    <name evidence="1" type="ORF">KY290_001187</name>
</gene>
<accession>A0ABQ7WNH3</accession>
<dbReference type="Proteomes" id="UP000826656">
    <property type="component" value="Unassembled WGS sequence"/>
</dbReference>
<evidence type="ECO:0000313" key="2">
    <source>
        <dbReference type="Proteomes" id="UP000826656"/>
    </source>
</evidence>
<dbReference type="EMBL" id="JAIVGD010000001">
    <property type="protein sequence ID" value="KAH0781589.1"/>
    <property type="molecule type" value="Genomic_DNA"/>
</dbReference>
<proteinExistence type="predicted"/>
<name>A0ABQ7WNH3_SOLTU</name>